<feature type="domain" description="Antitoxin Xre/MbcA/ParS-like toxin-binding" evidence="1">
    <location>
        <begin position="13"/>
        <end position="61"/>
    </location>
</feature>
<gene>
    <name evidence="2" type="ORF">EF096_03670</name>
</gene>
<proteinExistence type="predicted"/>
<comment type="caution">
    <text evidence="2">The sequence shown here is derived from an EMBL/GenBank/DDBJ whole genome shotgun (WGS) entry which is preliminary data.</text>
</comment>
<protein>
    <submittedName>
        <fullName evidence="2">DUF2384 domain-containing protein</fullName>
    </submittedName>
</protein>
<dbReference type="Proteomes" id="UP000275199">
    <property type="component" value="Unassembled WGS sequence"/>
</dbReference>
<organism evidence="2 3">
    <name type="scientific">Pseudomonas neustonica</name>
    <dbReference type="NCBI Taxonomy" id="2487346"/>
    <lineage>
        <taxon>Bacteria</taxon>
        <taxon>Pseudomonadati</taxon>
        <taxon>Pseudomonadota</taxon>
        <taxon>Gammaproteobacteria</taxon>
        <taxon>Pseudomonadales</taxon>
        <taxon>Pseudomonadaceae</taxon>
        <taxon>Pseudomonas</taxon>
    </lineage>
</organism>
<evidence type="ECO:0000259" key="1">
    <source>
        <dbReference type="Pfam" id="PF09722"/>
    </source>
</evidence>
<evidence type="ECO:0000313" key="2">
    <source>
        <dbReference type="EMBL" id="ROZ87363.1"/>
    </source>
</evidence>
<sequence>MVRAAILFSDVVRLFEDDQGLARRWVRASQNELNGQAPMEFFRTGVECEAVRDLIGRLEMGMFC</sequence>
<keyword evidence="3" id="KW-1185">Reference proteome</keyword>
<reference evidence="2 3" key="1">
    <citation type="submission" date="2018-11" db="EMBL/GenBank/DDBJ databases">
        <authorList>
            <person name="Jang G.I."/>
            <person name="Hwang C.Y."/>
        </authorList>
    </citation>
    <scope>NUCLEOTIDE SEQUENCE [LARGE SCALE GENOMIC DNA]</scope>
    <source>
        <strain evidence="2 3">SSM26</strain>
    </source>
</reference>
<name>A0ABX9XMN6_9PSED</name>
<dbReference type="InterPro" id="IPR024467">
    <property type="entry name" value="Xre/MbcA/ParS-like_toxin-bd"/>
</dbReference>
<dbReference type="EMBL" id="RKKU01000003">
    <property type="protein sequence ID" value="ROZ87363.1"/>
    <property type="molecule type" value="Genomic_DNA"/>
</dbReference>
<dbReference type="Pfam" id="PF09722">
    <property type="entry name" value="Xre_MbcA_ParS_C"/>
    <property type="match status" value="1"/>
</dbReference>
<evidence type="ECO:0000313" key="3">
    <source>
        <dbReference type="Proteomes" id="UP000275199"/>
    </source>
</evidence>
<accession>A0ABX9XMN6</accession>